<dbReference type="HOGENOM" id="CLU_2670725_0_0_1"/>
<evidence type="ECO:0000313" key="2">
    <source>
        <dbReference type="Proteomes" id="UP000053841"/>
    </source>
</evidence>
<dbReference type="KEGG" id="bze:COCCADRAFT_111576"/>
<dbReference type="RefSeq" id="XP_007718205.1">
    <property type="nucleotide sequence ID" value="XM_007720015.1"/>
</dbReference>
<gene>
    <name evidence="1" type="ORF">COCCADRAFT_111576</name>
</gene>
<keyword evidence="2" id="KW-1185">Reference proteome</keyword>
<protein>
    <submittedName>
        <fullName evidence="1">Uncharacterized protein</fullName>
    </submittedName>
</protein>
<proteinExistence type="predicted"/>
<dbReference type="AlphaFoldDB" id="W6XQA2"/>
<dbReference type="GeneID" id="19144313"/>
<name>W6XQA2_COCC2</name>
<accession>W6XQA2</accession>
<dbReference type="EMBL" id="KI964920">
    <property type="protein sequence ID" value="EUC27485.1"/>
    <property type="molecule type" value="Genomic_DNA"/>
</dbReference>
<reference evidence="1 2" key="1">
    <citation type="journal article" date="2013" name="PLoS Genet.">
        <title>Comparative genome structure, secondary metabolite, and effector coding capacity across Cochliobolus pathogens.</title>
        <authorList>
            <person name="Condon B.J."/>
            <person name="Leng Y."/>
            <person name="Wu D."/>
            <person name="Bushley K.E."/>
            <person name="Ohm R.A."/>
            <person name="Otillar R."/>
            <person name="Martin J."/>
            <person name="Schackwitz W."/>
            <person name="Grimwood J."/>
            <person name="MohdZainudin N."/>
            <person name="Xue C."/>
            <person name="Wang R."/>
            <person name="Manning V.A."/>
            <person name="Dhillon B."/>
            <person name="Tu Z.J."/>
            <person name="Steffenson B.J."/>
            <person name="Salamov A."/>
            <person name="Sun H."/>
            <person name="Lowry S."/>
            <person name="LaButti K."/>
            <person name="Han J."/>
            <person name="Copeland A."/>
            <person name="Lindquist E."/>
            <person name="Barry K."/>
            <person name="Schmutz J."/>
            <person name="Baker S.E."/>
            <person name="Ciuffetti L.M."/>
            <person name="Grigoriev I.V."/>
            <person name="Zhong S."/>
            <person name="Turgeon B.G."/>
        </authorList>
    </citation>
    <scope>NUCLEOTIDE SEQUENCE [LARGE SCALE GENOMIC DNA]</scope>
    <source>
        <strain evidence="1 2">26-R-13</strain>
    </source>
</reference>
<evidence type="ECO:0000313" key="1">
    <source>
        <dbReference type="EMBL" id="EUC27485.1"/>
    </source>
</evidence>
<sequence>MKLLSRLLTILTRRRLLQRILHPTSRPLIWIASSRITLKASTGILCQRMGSLHVRSNTRRAGSFSTAIASRLLET</sequence>
<organism evidence="1 2">
    <name type="scientific">Cochliobolus carbonum (strain 26-R-13)</name>
    <name type="common">Maize leaf spot fungus</name>
    <name type="synonym">Bipolaris zeicola</name>
    <dbReference type="NCBI Taxonomy" id="930089"/>
    <lineage>
        <taxon>Eukaryota</taxon>
        <taxon>Fungi</taxon>
        <taxon>Dikarya</taxon>
        <taxon>Ascomycota</taxon>
        <taxon>Pezizomycotina</taxon>
        <taxon>Dothideomycetes</taxon>
        <taxon>Pleosporomycetidae</taxon>
        <taxon>Pleosporales</taxon>
        <taxon>Pleosporineae</taxon>
        <taxon>Pleosporaceae</taxon>
        <taxon>Bipolaris</taxon>
    </lineage>
</organism>
<dbReference type="Proteomes" id="UP000053841">
    <property type="component" value="Unassembled WGS sequence"/>
</dbReference>